<dbReference type="PANTHER" id="PTHR42771">
    <property type="entry name" value="IRON(3+)-HYDROXAMATE IMPORT ATP-BINDING PROTEIN FHUC"/>
    <property type="match status" value="1"/>
</dbReference>
<gene>
    <name evidence="7" type="ordered locus">sce6212</name>
</gene>
<dbReference type="KEGG" id="scl:sce6212"/>
<comment type="subcellular location">
    <subcellularLocation>
        <location evidence="1">Cell membrane</location>
        <topology evidence="1">Peripheral membrane protein</topology>
    </subcellularLocation>
</comment>
<dbReference type="InterPro" id="IPR051535">
    <property type="entry name" value="Siderophore_ABC-ATPase"/>
</dbReference>
<evidence type="ECO:0000313" key="8">
    <source>
        <dbReference type="Proteomes" id="UP000002139"/>
    </source>
</evidence>
<dbReference type="AlphaFoldDB" id="A9GGX4"/>
<reference evidence="7 8" key="1">
    <citation type="journal article" date="2007" name="Nat. Biotechnol.">
        <title>Complete genome sequence of the myxobacterium Sorangium cellulosum.</title>
        <authorList>
            <person name="Schneiker S."/>
            <person name="Perlova O."/>
            <person name="Kaiser O."/>
            <person name="Gerth K."/>
            <person name="Alici A."/>
            <person name="Altmeyer M.O."/>
            <person name="Bartels D."/>
            <person name="Bekel T."/>
            <person name="Beyer S."/>
            <person name="Bode E."/>
            <person name="Bode H.B."/>
            <person name="Bolten C.J."/>
            <person name="Choudhuri J.V."/>
            <person name="Doss S."/>
            <person name="Elnakady Y.A."/>
            <person name="Frank B."/>
            <person name="Gaigalat L."/>
            <person name="Goesmann A."/>
            <person name="Groeger C."/>
            <person name="Gross F."/>
            <person name="Jelsbak L."/>
            <person name="Jelsbak L."/>
            <person name="Kalinowski J."/>
            <person name="Kegler C."/>
            <person name="Knauber T."/>
            <person name="Konietzny S."/>
            <person name="Kopp M."/>
            <person name="Krause L."/>
            <person name="Krug D."/>
            <person name="Linke B."/>
            <person name="Mahmud T."/>
            <person name="Martinez-Arias R."/>
            <person name="McHardy A.C."/>
            <person name="Merai M."/>
            <person name="Meyer F."/>
            <person name="Mormann S."/>
            <person name="Munoz-Dorado J."/>
            <person name="Perez J."/>
            <person name="Pradella S."/>
            <person name="Rachid S."/>
            <person name="Raddatz G."/>
            <person name="Rosenau F."/>
            <person name="Rueckert C."/>
            <person name="Sasse F."/>
            <person name="Scharfe M."/>
            <person name="Schuster S.C."/>
            <person name="Suen G."/>
            <person name="Treuner-Lange A."/>
            <person name="Velicer G.J."/>
            <person name="Vorholter F.-J."/>
            <person name="Weissman K.J."/>
            <person name="Welch R.D."/>
            <person name="Wenzel S.C."/>
            <person name="Whitworth D.E."/>
            <person name="Wilhelm S."/>
            <person name="Wittmann C."/>
            <person name="Bloecker H."/>
            <person name="Puehler A."/>
            <person name="Mueller R."/>
        </authorList>
    </citation>
    <scope>NUCLEOTIDE SEQUENCE [LARGE SCALE GENOMIC DNA]</scope>
    <source>
        <strain evidence="8">So ce56</strain>
    </source>
</reference>
<dbReference type="SUPFAM" id="SSF52540">
    <property type="entry name" value="P-loop containing nucleoside triphosphate hydrolases"/>
    <property type="match status" value="1"/>
</dbReference>
<evidence type="ECO:0000259" key="6">
    <source>
        <dbReference type="Pfam" id="PF13304"/>
    </source>
</evidence>
<organism evidence="7 8">
    <name type="scientific">Sorangium cellulosum (strain So ce56)</name>
    <name type="common">Polyangium cellulosum (strain So ce56)</name>
    <dbReference type="NCBI Taxonomy" id="448385"/>
    <lineage>
        <taxon>Bacteria</taxon>
        <taxon>Pseudomonadati</taxon>
        <taxon>Myxococcota</taxon>
        <taxon>Polyangia</taxon>
        <taxon>Polyangiales</taxon>
        <taxon>Polyangiaceae</taxon>
        <taxon>Sorangium</taxon>
    </lineage>
</organism>
<feature type="domain" description="ATPase AAA-type core" evidence="6">
    <location>
        <begin position="74"/>
        <end position="125"/>
    </location>
</feature>
<dbReference type="HOGENOM" id="CLU_079631_3_0_7"/>
<dbReference type="GO" id="GO:0005524">
    <property type="term" value="F:ATP binding"/>
    <property type="evidence" value="ECO:0007669"/>
    <property type="project" value="InterPro"/>
</dbReference>
<keyword evidence="2" id="KW-0813">Transport</keyword>
<evidence type="ECO:0000256" key="5">
    <source>
        <dbReference type="ARBA" id="ARBA00023136"/>
    </source>
</evidence>
<dbReference type="Gene3D" id="3.40.50.300">
    <property type="entry name" value="P-loop containing nucleotide triphosphate hydrolases"/>
    <property type="match status" value="1"/>
</dbReference>
<proteinExistence type="predicted"/>
<evidence type="ECO:0000256" key="3">
    <source>
        <dbReference type="ARBA" id="ARBA00022475"/>
    </source>
</evidence>
<evidence type="ECO:0000313" key="7">
    <source>
        <dbReference type="EMBL" id="CAN96379.1"/>
    </source>
</evidence>
<accession>A9GGX4</accession>
<protein>
    <recommendedName>
        <fullName evidence="6">ATPase AAA-type core domain-containing protein</fullName>
    </recommendedName>
</protein>
<dbReference type="GO" id="GO:0006811">
    <property type="term" value="P:monoatomic ion transport"/>
    <property type="evidence" value="ECO:0007669"/>
    <property type="project" value="UniProtKB-KW"/>
</dbReference>
<evidence type="ECO:0000256" key="4">
    <source>
        <dbReference type="ARBA" id="ARBA00023065"/>
    </source>
</evidence>
<dbReference type="RefSeq" id="WP_012238833.1">
    <property type="nucleotide sequence ID" value="NC_010162.1"/>
</dbReference>
<keyword evidence="8" id="KW-1185">Reference proteome</keyword>
<dbReference type="InterPro" id="IPR003959">
    <property type="entry name" value="ATPase_AAA_core"/>
</dbReference>
<dbReference type="Proteomes" id="UP000002139">
    <property type="component" value="Chromosome"/>
</dbReference>
<sequence length="174" mass="20017">MSVPLPRDREIGVRPARVDAPRPRLPAREDRIFLRAESFFKLATEVDELQVTEGYGNRSLHEQSHGGSFLSLIKSRFKPEGLYVLDEPEAALSPARQLTLLARMHELLERGRPQFIIATHSPIVLAYPDATIYLLSDEDISPVAYEETEHFTLTCDFLVRRNRFVRELFHEDES</sequence>
<dbReference type="Pfam" id="PF13304">
    <property type="entry name" value="AAA_21"/>
    <property type="match status" value="1"/>
</dbReference>
<dbReference type="eggNOG" id="COG3910">
    <property type="taxonomic scope" value="Bacteria"/>
</dbReference>
<keyword evidence="3" id="KW-1003">Cell membrane</keyword>
<keyword evidence="5" id="KW-0472">Membrane</keyword>
<dbReference type="GO" id="GO:0005886">
    <property type="term" value="C:plasma membrane"/>
    <property type="evidence" value="ECO:0007669"/>
    <property type="project" value="UniProtKB-SubCell"/>
</dbReference>
<dbReference type="PANTHER" id="PTHR42771:SF2">
    <property type="entry name" value="IRON(3+)-HYDROXAMATE IMPORT ATP-BINDING PROTEIN FHUC"/>
    <property type="match status" value="1"/>
</dbReference>
<dbReference type="GO" id="GO:0016887">
    <property type="term" value="F:ATP hydrolysis activity"/>
    <property type="evidence" value="ECO:0007669"/>
    <property type="project" value="InterPro"/>
</dbReference>
<dbReference type="EMBL" id="AM746676">
    <property type="protein sequence ID" value="CAN96379.1"/>
    <property type="molecule type" value="Genomic_DNA"/>
</dbReference>
<dbReference type="InterPro" id="IPR027417">
    <property type="entry name" value="P-loop_NTPase"/>
</dbReference>
<evidence type="ECO:0000256" key="1">
    <source>
        <dbReference type="ARBA" id="ARBA00004202"/>
    </source>
</evidence>
<keyword evidence="4" id="KW-0406">Ion transport</keyword>
<evidence type="ECO:0000256" key="2">
    <source>
        <dbReference type="ARBA" id="ARBA00022448"/>
    </source>
</evidence>
<name>A9GGX4_SORC5</name>
<dbReference type="STRING" id="448385.sce6212"/>